<dbReference type="GO" id="GO:0046872">
    <property type="term" value="F:metal ion binding"/>
    <property type="evidence" value="ECO:0007669"/>
    <property type="project" value="UniProtKB-KW"/>
</dbReference>
<evidence type="ECO:0000313" key="6">
    <source>
        <dbReference type="EMBL" id="HFX13125.1"/>
    </source>
</evidence>
<keyword evidence="4" id="KW-0862">Zinc</keyword>
<evidence type="ECO:0000256" key="5">
    <source>
        <dbReference type="ARBA" id="ARBA00024029"/>
    </source>
</evidence>
<dbReference type="GO" id="GO:0016811">
    <property type="term" value="F:hydrolase activity, acting on carbon-nitrogen (but not peptide) bonds, in linear amides"/>
    <property type="evidence" value="ECO:0007669"/>
    <property type="project" value="TreeGrafter"/>
</dbReference>
<keyword evidence="3" id="KW-0378">Hydrolase</keyword>
<accession>A0A7C3RVU9</accession>
<evidence type="ECO:0008006" key="7">
    <source>
        <dbReference type="Google" id="ProtNLM"/>
    </source>
</evidence>
<dbReference type="Gene3D" id="3.40.50.10310">
    <property type="entry name" value="Creatininase"/>
    <property type="match status" value="1"/>
</dbReference>
<evidence type="ECO:0000256" key="1">
    <source>
        <dbReference type="ARBA" id="ARBA00001947"/>
    </source>
</evidence>
<dbReference type="InterPro" id="IPR003785">
    <property type="entry name" value="Creatininase/forma_Hydrolase"/>
</dbReference>
<comment type="similarity">
    <text evidence="5">Belongs to the creatininase superfamily.</text>
</comment>
<sequence length="239" mass="27492">MMKYRYENMFPHQLREVLNSKPIVYLPISPIEWHGEHLIFGTDAFRARKVLELVWDEIGGVLFPTLFIGADGIKIKNGENLWGMEMFAEEKIPGSVFVKKDVLYYLLSDVLFFLERTGFKMAVVCSGHMAKEQIKVIERLESEYRGRVMKVLGWHWGKVKYPEKLVSANPMHAGIEESSEMMSIDLGYVDLDRIGSNNVDVKVGLTKEALKSIDEKLGEKRLNYEAQCLIKEIKSLMNL</sequence>
<dbReference type="InterPro" id="IPR024087">
    <property type="entry name" value="Creatininase-like_sf"/>
</dbReference>
<dbReference type="PANTHER" id="PTHR35005:SF1">
    <property type="entry name" value="2-AMINO-5-FORMYLAMINO-6-RIBOSYLAMINOPYRIMIDIN-4(3H)-ONE 5'-MONOPHOSPHATE DEFORMYLASE"/>
    <property type="match status" value="1"/>
</dbReference>
<comment type="cofactor">
    <cofactor evidence="1">
        <name>Zn(2+)</name>
        <dbReference type="ChEBI" id="CHEBI:29105"/>
    </cofactor>
</comment>
<keyword evidence="2" id="KW-0479">Metal-binding</keyword>
<dbReference type="AlphaFoldDB" id="A0A7C3RVU9"/>
<dbReference type="SUPFAM" id="SSF102215">
    <property type="entry name" value="Creatininase"/>
    <property type="match status" value="1"/>
</dbReference>
<comment type="caution">
    <text evidence="6">The sequence shown here is derived from an EMBL/GenBank/DDBJ whole genome shotgun (WGS) entry which is preliminary data.</text>
</comment>
<evidence type="ECO:0000256" key="2">
    <source>
        <dbReference type="ARBA" id="ARBA00022723"/>
    </source>
</evidence>
<reference evidence="6" key="1">
    <citation type="journal article" date="2020" name="mSystems">
        <title>Genome- and Community-Level Interaction Insights into Carbon Utilization and Element Cycling Functions of Hydrothermarchaeota in Hydrothermal Sediment.</title>
        <authorList>
            <person name="Zhou Z."/>
            <person name="Liu Y."/>
            <person name="Xu W."/>
            <person name="Pan J."/>
            <person name="Luo Z.H."/>
            <person name="Li M."/>
        </authorList>
    </citation>
    <scope>NUCLEOTIDE SEQUENCE [LARGE SCALE GENOMIC DNA]</scope>
    <source>
        <strain evidence="6">SpSt-81</strain>
    </source>
</reference>
<evidence type="ECO:0000256" key="3">
    <source>
        <dbReference type="ARBA" id="ARBA00022801"/>
    </source>
</evidence>
<dbReference type="GO" id="GO:0009231">
    <property type="term" value="P:riboflavin biosynthetic process"/>
    <property type="evidence" value="ECO:0007669"/>
    <property type="project" value="TreeGrafter"/>
</dbReference>
<dbReference type="EMBL" id="DTIN01000009">
    <property type="protein sequence ID" value="HFX13125.1"/>
    <property type="molecule type" value="Genomic_DNA"/>
</dbReference>
<evidence type="ECO:0000256" key="4">
    <source>
        <dbReference type="ARBA" id="ARBA00022833"/>
    </source>
</evidence>
<name>A0A7C3RVU9_DICTH</name>
<dbReference type="Pfam" id="PF02633">
    <property type="entry name" value="Creatininase"/>
    <property type="match status" value="1"/>
</dbReference>
<organism evidence="6">
    <name type="scientific">Dictyoglomus thermophilum</name>
    <dbReference type="NCBI Taxonomy" id="14"/>
    <lineage>
        <taxon>Bacteria</taxon>
        <taxon>Pseudomonadati</taxon>
        <taxon>Dictyoglomota</taxon>
        <taxon>Dictyoglomia</taxon>
        <taxon>Dictyoglomales</taxon>
        <taxon>Dictyoglomaceae</taxon>
        <taxon>Dictyoglomus</taxon>
    </lineage>
</organism>
<dbReference type="PANTHER" id="PTHR35005">
    <property type="entry name" value="3-DEHYDRO-SCYLLO-INOSOSE HYDROLASE"/>
    <property type="match status" value="1"/>
</dbReference>
<gene>
    <name evidence="6" type="ORF">ENW00_03065</name>
</gene>
<protein>
    <recommendedName>
        <fullName evidence="7">Creatininase family protein</fullName>
    </recommendedName>
</protein>
<proteinExistence type="inferred from homology"/>